<feature type="region of interest" description="Disordered" evidence="1">
    <location>
        <begin position="411"/>
        <end position="440"/>
    </location>
</feature>
<reference evidence="2" key="1">
    <citation type="submission" date="2019-03" db="EMBL/GenBank/DDBJ databases">
        <title>Improved annotation for the trematode Fasciola hepatica.</title>
        <authorList>
            <person name="Choi Y.-J."/>
            <person name="Martin J."/>
            <person name="Mitreva M."/>
        </authorList>
    </citation>
    <scope>NUCLEOTIDE SEQUENCE [LARGE SCALE GENOMIC DNA]</scope>
</reference>
<name>A0A4E0RGN9_FASHE</name>
<feature type="region of interest" description="Disordered" evidence="1">
    <location>
        <begin position="458"/>
        <end position="514"/>
    </location>
</feature>
<dbReference type="EMBL" id="JXXN02000944">
    <property type="protein sequence ID" value="THD25901.1"/>
    <property type="molecule type" value="Genomic_DNA"/>
</dbReference>
<dbReference type="Proteomes" id="UP000230066">
    <property type="component" value="Unassembled WGS sequence"/>
</dbReference>
<keyword evidence="3" id="KW-1185">Reference proteome</keyword>
<proteinExistence type="predicted"/>
<dbReference type="AlphaFoldDB" id="A0A4E0RGN9"/>
<accession>A0A4E0RGN9</accession>
<feature type="compositionally biased region" description="Basic residues" evidence="1">
    <location>
        <begin position="419"/>
        <end position="431"/>
    </location>
</feature>
<evidence type="ECO:0000256" key="1">
    <source>
        <dbReference type="SAM" id="MobiDB-lite"/>
    </source>
</evidence>
<evidence type="ECO:0000313" key="2">
    <source>
        <dbReference type="EMBL" id="THD25901.1"/>
    </source>
</evidence>
<sequence>MPQPTSDQNSSRRKEKWLQNISTMGSNRSVDKEWIRVSKKDGSFQRKERKGQVDSDHYMVQVDSARDPTPLTGRTAQCYMVKQKPSVGTVPTNRLEDFHTVKTQGYNHMLSILRGNNTTSLNRNSILSLHMKGLEQLNGLIHRSPTNKPALREHKQNTASLMGVNCQSSERLDSLWKGHLKTFSDTIPSKSISNASLGFVQAQKMRTSRHRHPRDRSLQNSEILVEPTKSYQMWLPKVSVESDTSRSQQNILSCSWSSLTGHQRRSKWIGHQREPDRLWQHYASGIPTNDDMTNSKSNRNNHMLGALSNAVPEPVSNGFPCVSAKNFTTPGAPPPVGFRSLENPPKILTASDQKKFPKSQTVVPSLDSITEDHQLPVNLASPWTNHTVFRSNPELKPTKHPVHEVVHSDKLCETDKGHSTPRSRTPKKRTKIPSSNVVTKRATSTTFSNSVFDASVVPSKEQSDNKCHGISPPTQQGHGPIAKVATANLESTPRVDLNGTKKSDEADSKSKSSWPLNPSCEFHCSFHRSQCRIPSENSFETMWHSLPRSWTVIFPSKIISIWKKR</sequence>
<feature type="compositionally biased region" description="Basic and acidic residues" evidence="1">
    <location>
        <begin position="499"/>
        <end position="510"/>
    </location>
</feature>
<protein>
    <submittedName>
        <fullName evidence="2">Uncharacterized protein</fullName>
    </submittedName>
</protein>
<organism evidence="2 3">
    <name type="scientific">Fasciola hepatica</name>
    <name type="common">Liver fluke</name>
    <dbReference type="NCBI Taxonomy" id="6192"/>
    <lineage>
        <taxon>Eukaryota</taxon>
        <taxon>Metazoa</taxon>
        <taxon>Spiralia</taxon>
        <taxon>Lophotrochozoa</taxon>
        <taxon>Platyhelminthes</taxon>
        <taxon>Trematoda</taxon>
        <taxon>Digenea</taxon>
        <taxon>Plagiorchiida</taxon>
        <taxon>Echinostomata</taxon>
        <taxon>Echinostomatoidea</taxon>
        <taxon>Fasciolidae</taxon>
        <taxon>Fasciola</taxon>
    </lineage>
</organism>
<evidence type="ECO:0000313" key="3">
    <source>
        <dbReference type="Proteomes" id="UP000230066"/>
    </source>
</evidence>
<comment type="caution">
    <text evidence="2">The sequence shown here is derived from an EMBL/GenBank/DDBJ whole genome shotgun (WGS) entry which is preliminary data.</text>
</comment>
<gene>
    <name evidence="2" type="ORF">D915_003102</name>
</gene>